<keyword evidence="2" id="KW-1185">Reference proteome</keyword>
<dbReference type="RefSeq" id="WP_203192990.1">
    <property type="nucleotide sequence ID" value="NZ_CP063362.1"/>
</dbReference>
<proteinExistence type="predicted"/>
<sequence length="276" mass="29797">MSGRPWYKRYGADFVHGCLGLTLEEKGAYSLCLDLIYDRGGPIPDDARWLAGVCGVSVRKWSALRGRLIDAGKLVETGGRLSNTRAEKEIETAAKTSQKLAESGAKGGFNRAVNAASSINNNDLDEASLKHTRINQKPDAREDISDTDVSVSPPASLEISEAFQFYNVVADKVGWPKADRLTATRKSGLKARLADCGGSAGWRAALERAGASSFLSGDNDRGWKPNIDFFLQAKSFTKLLEGAYDRTVQPRASPSWAPVDTKAALERAMAKAGIQT</sequence>
<dbReference type="AlphaFoldDB" id="A0A974SJ81"/>
<dbReference type="EMBL" id="CP063362">
    <property type="protein sequence ID" value="QRG06113.1"/>
    <property type="molecule type" value="Genomic_DNA"/>
</dbReference>
<protein>
    <submittedName>
        <fullName evidence="1">YdaU family protein</fullName>
    </submittedName>
</protein>
<evidence type="ECO:0000313" key="1">
    <source>
        <dbReference type="EMBL" id="QRG06113.1"/>
    </source>
</evidence>
<dbReference type="Pfam" id="PF07120">
    <property type="entry name" value="DUF1376"/>
    <property type="match status" value="1"/>
</dbReference>
<accession>A0A974SJ81</accession>
<evidence type="ECO:0000313" key="2">
    <source>
        <dbReference type="Proteomes" id="UP000596427"/>
    </source>
</evidence>
<gene>
    <name evidence="1" type="ORF">EZH22_24495</name>
</gene>
<name>A0A974SJ81_9HYPH</name>
<dbReference type="InterPro" id="IPR010781">
    <property type="entry name" value="DUF1376"/>
</dbReference>
<dbReference type="Proteomes" id="UP000596427">
    <property type="component" value="Chromosome"/>
</dbReference>
<organism evidence="1 2">
    <name type="scientific">Xanthobacter dioxanivorans</name>
    <dbReference type="NCBI Taxonomy" id="2528964"/>
    <lineage>
        <taxon>Bacteria</taxon>
        <taxon>Pseudomonadati</taxon>
        <taxon>Pseudomonadota</taxon>
        <taxon>Alphaproteobacteria</taxon>
        <taxon>Hyphomicrobiales</taxon>
        <taxon>Xanthobacteraceae</taxon>
        <taxon>Xanthobacter</taxon>
    </lineage>
</organism>
<reference evidence="1 2" key="1">
    <citation type="submission" date="2020-10" db="EMBL/GenBank/DDBJ databases">
        <title>Degradation of 1,4-Dioxane by Xanthobacter sp. YN2, via a Novel Group-2 Soluble Di-Iron Monooxygenase.</title>
        <authorList>
            <person name="Ma F."/>
            <person name="Wang Y."/>
            <person name="Yang J."/>
            <person name="Guo H."/>
            <person name="Su D."/>
            <person name="Yu L."/>
        </authorList>
    </citation>
    <scope>NUCLEOTIDE SEQUENCE [LARGE SCALE GENOMIC DNA]</scope>
    <source>
        <strain evidence="1 2">YN2</strain>
    </source>
</reference>
<dbReference type="KEGG" id="xdi:EZH22_24495"/>